<keyword evidence="3" id="KW-1185">Reference proteome</keyword>
<feature type="region of interest" description="Disordered" evidence="1">
    <location>
        <begin position="591"/>
        <end position="670"/>
    </location>
</feature>
<dbReference type="Proteomes" id="UP001180020">
    <property type="component" value="Unassembled WGS sequence"/>
</dbReference>
<feature type="compositionally biased region" description="Basic and acidic residues" evidence="1">
    <location>
        <begin position="1"/>
        <end position="13"/>
    </location>
</feature>
<protein>
    <submittedName>
        <fullName evidence="2">Uncharacterized protein</fullName>
    </submittedName>
</protein>
<reference evidence="2" key="1">
    <citation type="journal article" date="2023" name="Nat. Commun.">
        <title>Diploid and tetraploid genomes of Acorus and the evolution of monocots.</title>
        <authorList>
            <person name="Ma L."/>
            <person name="Liu K.W."/>
            <person name="Li Z."/>
            <person name="Hsiao Y.Y."/>
            <person name="Qi Y."/>
            <person name="Fu T."/>
            <person name="Tang G.D."/>
            <person name="Zhang D."/>
            <person name="Sun W.H."/>
            <person name="Liu D.K."/>
            <person name="Li Y."/>
            <person name="Chen G.Z."/>
            <person name="Liu X.D."/>
            <person name="Liao X.Y."/>
            <person name="Jiang Y.T."/>
            <person name="Yu X."/>
            <person name="Hao Y."/>
            <person name="Huang J."/>
            <person name="Zhao X.W."/>
            <person name="Ke S."/>
            <person name="Chen Y.Y."/>
            <person name="Wu W.L."/>
            <person name="Hsu J.L."/>
            <person name="Lin Y.F."/>
            <person name="Huang M.D."/>
            <person name="Li C.Y."/>
            <person name="Huang L."/>
            <person name="Wang Z.W."/>
            <person name="Zhao X."/>
            <person name="Zhong W.Y."/>
            <person name="Peng D.H."/>
            <person name="Ahmad S."/>
            <person name="Lan S."/>
            <person name="Zhang J.S."/>
            <person name="Tsai W.C."/>
            <person name="Van de Peer Y."/>
            <person name="Liu Z.J."/>
        </authorList>
    </citation>
    <scope>NUCLEOTIDE SEQUENCE</scope>
    <source>
        <strain evidence="2">CP</strain>
    </source>
</reference>
<dbReference type="PANTHER" id="PTHR34367:SF1">
    <property type="entry name" value="OS04G0528600 PROTEIN"/>
    <property type="match status" value="1"/>
</dbReference>
<feature type="compositionally biased region" description="Low complexity" evidence="1">
    <location>
        <begin position="267"/>
        <end position="312"/>
    </location>
</feature>
<evidence type="ECO:0000256" key="1">
    <source>
        <dbReference type="SAM" id="MobiDB-lite"/>
    </source>
</evidence>
<comment type="caution">
    <text evidence="2">The sequence shown here is derived from an EMBL/GenBank/DDBJ whole genome shotgun (WGS) entry which is preliminary data.</text>
</comment>
<feature type="region of interest" description="Disordered" evidence="1">
    <location>
        <begin position="1"/>
        <end position="425"/>
    </location>
</feature>
<feature type="compositionally biased region" description="Polar residues" evidence="1">
    <location>
        <begin position="110"/>
        <end position="120"/>
    </location>
</feature>
<feature type="compositionally biased region" description="Basic and acidic residues" evidence="1">
    <location>
        <begin position="632"/>
        <end position="646"/>
    </location>
</feature>
<feature type="compositionally biased region" description="Basic and acidic residues" evidence="1">
    <location>
        <begin position="381"/>
        <end position="390"/>
    </location>
</feature>
<proteinExistence type="predicted"/>
<feature type="compositionally biased region" description="Polar residues" evidence="1">
    <location>
        <begin position="592"/>
        <end position="603"/>
    </location>
</feature>
<evidence type="ECO:0000313" key="2">
    <source>
        <dbReference type="EMBL" id="KAK1305132.1"/>
    </source>
</evidence>
<evidence type="ECO:0000313" key="3">
    <source>
        <dbReference type="Proteomes" id="UP001180020"/>
    </source>
</evidence>
<dbReference type="PANTHER" id="PTHR34367">
    <property type="entry name" value="OS02G0734667 PROTEIN"/>
    <property type="match status" value="1"/>
</dbReference>
<feature type="compositionally biased region" description="Basic and acidic residues" evidence="1">
    <location>
        <begin position="31"/>
        <end position="43"/>
    </location>
</feature>
<name>A0AAV9DVS5_ACOCL</name>
<feature type="compositionally biased region" description="Basic and acidic residues" evidence="1">
    <location>
        <begin position="203"/>
        <end position="217"/>
    </location>
</feature>
<feature type="compositionally biased region" description="Polar residues" evidence="1">
    <location>
        <begin position="619"/>
        <end position="630"/>
    </location>
</feature>
<feature type="compositionally biased region" description="Basic and acidic residues" evidence="1">
    <location>
        <begin position="70"/>
        <end position="88"/>
    </location>
</feature>
<dbReference type="InterPro" id="IPR040412">
    <property type="entry name" value="At1g65710-like"/>
</dbReference>
<organism evidence="2 3">
    <name type="scientific">Acorus calamus</name>
    <name type="common">Sweet flag</name>
    <dbReference type="NCBI Taxonomy" id="4465"/>
    <lineage>
        <taxon>Eukaryota</taxon>
        <taxon>Viridiplantae</taxon>
        <taxon>Streptophyta</taxon>
        <taxon>Embryophyta</taxon>
        <taxon>Tracheophyta</taxon>
        <taxon>Spermatophyta</taxon>
        <taxon>Magnoliopsida</taxon>
        <taxon>Liliopsida</taxon>
        <taxon>Acoraceae</taxon>
        <taxon>Acorus</taxon>
    </lineage>
</organism>
<feature type="compositionally biased region" description="Polar residues" evidence="1">
    <location>
        <begin position="559"/>
        <end position="572"/>
    </location>
</feature>
<feature type="region of interest" description="Disordered" evidence="1">
    <location>
        <begin position="556"/>
        <end position="579"/>
    </location>
</feature>
<sequence length="670" mass="72818">MDSQKKEKEKEEAPPPPQKKKPLQVVVVGGKGDENIIPKEHHQQPHILTIVHHHPQNKNNSNKAVVTPTLDKKKKDTGEAQKEEDHHHQQQQQQQQQEKKVLLGGGEGNAETQAVRTSSCTKEEVDAILIQCGRLSRSTGGPSRKYSGSKRSFDFDSPNDIACDDGLNRRCSSSSGRERRRTPTTSRDASPSDHYHHHRKRSSSRERRSEDGGESKRASSGGRRVSRSPGKRTTDSTTNPAAAAAADHHHVASSSSSSSRPGRHMVSIPPVSTGGTSSSVRTKSSMASGAAAGANRTSRSPRARSPARTARAPSDENAIPPPPPTTTATQPSLSRSSSRKAEQSPYRRNPLSEINDNATLRGAEPTPAPSSGFKKHQGSTDTKDGNERAAIHTQHQKFNGRVPRTHAEHDANPKVMSSSSKAEDQQLLEPEIVEDIQNYHQQNTTFSLPACLSKACSILEAVADLNSSCSDNQISEQDHNNASLNVSRFGGRRIANKDLFVESEVAISSDNKKLMEPSLHKYVSVRDLRGGEDMEQQESAGSNSYVSCHPWVSLREPNSADSTGRWLSQSNAADEEDEVGEEVDCLGPIHQRQPQKQLNQQVAVKTKSRHVSSSSSSSLPDVTANNTLSGSKKRESDNLHLNHHDSGASNRRAVVGSKVSLRRVPSAASS</sequence>
<reference evidence="2" key="2">
    <citation type="submission" date="2023-06" db="EMBL/GenBank/DDBJ databases">
        <authorList>
            <person name="Ma L."/>
            <person name="Liu K.-W."/>
            <person name="Li Z."/>
            <person name="Hsiao Y.-Y."/>
            <person name="Qi Y."/>
            <person name="Fu T."/>
            <person name="Tang G."/>
            <person name="Zhang D."/>
            <person name="Sun W.-H."/>
            <person name="Liu D.-K."/>
            <person name="Li Y."/>
            <person name="Chen G.-Z."/>
            <person name="Liu X.-D."/>
            <person name="Liao X.-Y."/>
            <person name="Jiang Y.-T."/>
            <person name="Yu X."/>
            <person name="Hao Y."/>
            <person name="Huang J."/>
            <person name="Zhao X.-W."/>
            <person name="Ke S."/>
            <person name="Chen Y.-Y."/>
            <person name="Wu W.-L."/>
            <person name="Hsu J.-L."/>
            <person name="Lin Y.-F."/>
            <person name="Huang M.-D."/>
            <person name="Li C.-Y."/>
            <person name="Huang L."/>
            <person name="Wang Z.-W."/>
            <person name="Zhao X."/>
            <person name="Zhong W.-Y."/>
            <person name="Peng D.-H."/>
            <person name="Ahmad S."/>
            <person name="Lan S."/>
            <person name="Zhang J.-S."/>
            <person name="Tsai W.-C."/>
            <person name="Van De Peer Y."/>
            <person name="Liu Z.-J."/>
        </authorList>
    </citation>
    <scope>NUCLEOTIDE SEQUENCE</scope>
    <source>
        <strain evidence="2">CP</strain>
        <tissue evidence="2">Leaves</tissue>
    </source>
</reference>
<gene>
    <name evidence="2" type="ORF">QJS10_CPB11g01864</name>
</gene>
<dbReference type="EMBL" id="JAUJYO010000011">
    <property type="protein sequence ID" value="KAK1305132.1"/>
    <property type="molecule type" value="Genomic_DNA"/>
</dbReference>
<dbReference type="AlphaFoldDB" id="A0AAV9DVS5"/>
<accession>A0AAV9DVS5</accession>